<dbReference type="GeneID" id="301324322"/>
<keyword evidence="6" id="KW-1185">Reference proteome</keyword>
<dbReference type="SMART" id="SM00100">
    <property type="entry name" value="cNMP"/>
    <property type="match status" value="1"/>
</dbReference>
<dbReference type="AlphaFoldDB" id="A0AAW4MT82"/>
<sequence length="210" mass="24090">MNIIIPENYFYLFESVGERCVLPSKTVIFYESDDANDIYLLIKGRVRAYLSSSQGKQITLEVLKKGRIFGDGSFLNHSVRKANMATITDAEFIRCHITDLMPILQKNNDLMILMLQHLTSTCNYLTHTIERLVNYNSTQKVADFLLIETDNGKKSIPYTHEDIAGCLDMNRVTVSRIMKKLKEENAVEYEYGIVSVTDSKTLKHILEHTE</sequence>
<dbReference type="PROSITE" id="PS50042">
    <property type="entry name" value="CNMP_BINDING_3"/>
    <property type="match status" value="1"/>
</dbReference>
<dbReference type="GO" id="GO:0005829">
    <property type="term" value="C:cytosol"/>
    <property type="evidence" value="ECO:0007669"/>
    <property type="project" value="TreeGrafter"/>
</dbReference>
<dbReference type="Proteomes" id="UP001197492">
    <property type="component" value="Unassembled WGS sequence"/>
</dbReference>
<dbReference type="Pfam" id="PF13545">
    <property type="entry name" value="HTH_Crp_2"/>
    <property type="match status" value="1"/>
</dbReference>
<evidence type="ECO:0000259" key="2">
    <source>
        <dbReference type="PROSITE" id="PS51063"/>
    </source>
</evidence>
<dbReference type="GO" id="GO:0003700">
    <property type="term" value="F:DNA-binding transcription factor activity"/>
    <property type="evidence" value="ECO:0007669"/>
    <property type="project" value="TreeGrafter"/>
</dbReference>
<name>A0AAW4MT82_9FIRM</name>
<dbReference type="Proteomes" id="UP001196408">
    <property type="component" value="Unassembled WGS sequence"/>
</dbReference>
<dbReference type="InterPro" id="IPR050397">
    <property type="entry name" value="Env_Response_Regulators"/>
</dbReference>
<dbReference type="EMBL" id="JAHOEF010000086">
    <property type="protein sequence ID" value="MBV3383526.1"/>
    <property type="molecule type" value="Genomic_DNA"/>
</dbReference>
<dbReference type="InterPro" id="IPR012318">
    <property type="entry name" value="HTH_CRP"/>
</dbReference>
<organism evidence="3 5">
    <name type="scientific">Catenibacterium mitsuokai</name>
    <dbReference type="NCBI Taxonomy" id="100886"/>
    <lineage>
        <taxon>Bacteria</taxon>
        <taxon>Bacillati</taxon>
        <taxon>Bacillota</taxon>
        <taxon>Erysipelotrichia</taxon>
        <taxon>Erysipelotrichales</taxon>
        <taxon>Coprobacillaceae</taxon>
        <taxon>Catenibacterium</taxon>
    </lineage>
</organism>
<accession>A0AAW4MT82</accession>
<evidence type="ECO:0000259" key="1">
    <source>
        <dbReference type="PROSITE" id="PS50042"/>
    </source>
</evidence>
<reference evidence="3 6" key="1">
    <citation type="submission" date="2021-06" db="EMBL/GenBank/DDBJ databases">
        <title>Collection of gut derived symbiotic bacterial strains cultured from healthy donors.</title>
        <authorList>
            <person name="Lin H."/>
            <person name="Littmann E."/>
            <person name="Pamer E.G."/>
        </authorList>
    </citation>
    <scope>NUCLEOTIDE SEQUENCE</scope>
    <source>
        <strain evidence="4 6">MSK.21.70</strain>
        <strain evidence="3">MSK.21.82</strain>
    </source>
</reference>
<evidence type="ECO:0000313" key="5">
    <source>
        <dbReference type="Proteomes" id="UP001196408"/>
    </source>
</evidence>
<dbReference type="PROSITE" id="PS51063">
    <property type="entry name" value="HTH_CRP_2"/>
    <property type="match status" value="1"/>
</dbReference>
<dbReference type="RefSeq" id="WP_217748199.1">
    <property type="nucleotide sequence ID" value="NZ_JAHOEB010000086.1"/>
</dbReference>
<dbReference type="SMART" id="SM00419">
    <property type="entry name" value="HTH_CRP"/>
    <property type="match status" value="1"/>
</dbReference>
<evidence type="ECO:0000313" key="6">
    <source>
        <dbReference type="Proteomes" id="UP001197492"/>
    </source>
</evidence>
<dbReference type="EMBL" id="JAHOEL010000084">
    <property type="protein sequence ID" value="MBV3393542.1"/>
    <property type="molecule type" value="Genomic_DNA"/>
</dbReference>
<evidence type="ECO:0000313" key="3">
    <source>
        <dbReference type="EMBL" id="MBV3383526.1"/>
    </source>
</evidence>
<dbReference type="GO" id="GO:0003677">
    <property type="term" value="F:DNA binding"/>
    <property type="evidence" value="ECO:0007669"/>
    <property type="project" value="InterPro"/>
</dbReference>
<comment type="caution">
    <text evidence="3">The sequence shown here is derived from an EMBL/GenBank/DDBJ whole genome shotgun (WGS) entry which is preliminary data.</text>
</comment>
<proteinExistence type="predicted"/>
<gene>
    <name evidence="3" type="ORF">KSV97_09965</name>
    <name evidence="4" type="ORF">KSW06_09850</name>
</gene>
<evidence type="ECO:0000313" key="4">
    <source>
        <dbReference type="EMBL" id="MBV3393542.1"/>
    </source>
</evidence>
<dbReference type="PANTHER" id="PTHR24567:SF74">
    <property type="entry name" value="HTH-TYPE TRANSCRIPTIONAL REGULATOR ARCR"/>
    <property type="match status" value="1"/>
</dbReference>
<dbReference type="InterPro" id="IPR000595">
    <property type="entry name" value="cNMP-bd_dom"/>
</dbReference>
<dbReference type="Pfam" id="PF00027">
    <property type="entry name" value="cNMP_binding"/>
    <property type="match status" value="1"/>
</dbReference>
<feature type="domain" description="HTH crp-type" evidence="2">
    <location>
        <begin position="135"/>
        <end position="200"/>
    </location>
</feature>
<dbReference type="PANTHER" id="PTHR24567">
    <property type="entry name" value="CRP FAMILY TRANSCRIPTIONAL REGULATORY PROTEIN"/>
    <property type="match status" value="1"/>
</dbReference>
<protein>
    <submittedName>
        <fullName evidence="3">Crp/Fnr family transcriptional regulator</fullName>
    </submittedName>
</protein>
<dbReference type="CDD" id="cd00038">
    <property type="entry name" value="CAP_ED"/>
    <property type="match status" value="1"/>
</dbReference>
<feature type="domain" description="Cyclic nucleotide-binding" evidence="1">
    <location>
        <begin position="1"/>
        <end position="121"/>
    </location>
</feature>